<dbReference type="PANTHER" id="PTHR30570">
    <property type="entry name" value="PERIPLASMIC PHOSPHATE BINDING COMPONENT OF PHOSPHATE ABC TRANSPORTER"/>
    <property type="match status" value="1"/>
</dbReference>
<evidence type="ECO:0000256" key="4">
    <source>
        <dbReference type="RuleBase" id="RU367119"/>
    </source>
</evidence>
<dbReference type="KEGG" id="cfus:CYFUS_003459"/>
<dbReference type="InterPro" id="IPR011862">
    <property type="entry name" value="Phos-bd"/>
</dbReference>
<dbReference type="EMBL" id="CP022098">
    <property type="protein sequence ID" value="ATB38033.1"/>
    <property type="molecule type" value="Genomic_DNA"/>
</dbReference>
<comment type="function">
    <text evidence="4">Involved in the system for phosphate transport across the cytoplasmic membrane.</text>
</comment>
<evidence type="ECO:0000313" key="6">
    <source>
        <dbReference type="EMBL" id="ATB38033.1"/>
    </source>
</evidence>
<accession>A0A250J382</accession>
<evidence type="ECO:0000256" key="3">
    <source>
        <dbReference type="ARBA" id="ARBA00022729"/>
    </source>
</evidence>
<dbReference type="AlphaFoldDB" id="A0A250J382"/>
<evidence type="ECO:0000259" key="5">
    <source>
        <dbReference type="Pfam" id="PF12849"/>
    </source>
</evidence>
<protein>
    <recommendedName>
        <fullName evidence="4">Phosphate-binding protein</fullName>
    </recommendedName>
</protein>
<evidence type="ECO:0000256" key="2">
    <source>
        <dbReference type="ARBA" id="ARBA00022448"/>
    </source>
</evidence>
<keyword evidence="4" id="KW-0592">Phosphate transport</keyword>
<dbReference type="Gene3D" id="3.40.190.10">
    <property type="entry name" value="Periplasmic binding protein-like II"/>
    <property type="match status" value="2"/>
</dbReference>
<dbReference type="GO" id="GO:0006817">
    <property type="term" value="P:phosphate ion transport"/>
    <property type="evidence" value="ECO:0007669"/>
    <property type="project" value="UniProtKB-UniRule"/>
</dbReference>
<dbReference type="Proteomes" id="UP000217257">
    <property type="component" value="Chromosome"/>
</dbReference>
<feature type="signal peptide" evidence="4">
    <location>
        <begin position="1"/>
        <end position="22"/>
    </location>
</feature>
<name>A0A250J382_9BACT</name>
<keyword evidence="2 4" id="KW-0813">Transport</keyword>
<dbReference type="CDD" id="cd13653">
    <property type="entry name" value="PBP2_phosphate_like_1"/>
    <property type="match status" value="1"/>
</dbReference>
<comment type="similarity">
    <text evidence="1 4">Belongs to the PstS family.</text>
</comment>
<dbReference type="GO" id="GO:0042301">
    <property type="term" value="F:phosphate ion binding"/>
    <property type="evidence" value="ECO:0007669"/>
    <property type="project" value="UniProtKB-UniRule"/>
</dbReference>
<organism evidence="6 7">
    <name type="scientific">Cystobacter fuscus</name>
    <dbReference type="NCBI Taxonomy" id="43"/>
    <lineage>
        <taxon>Bacteria</taxon>
        <taxon>Pseudomonadati</taxon>
        <taxon>Myxococcota</taxon>
        <taxon>Myxococcia</taxon>
        <taxon>Myxococcales</taxon>
        <taxon>Cystobacterineae</taxon>
        <taxon>Archangiaceae</taxon>
        <taxon>Cystobacter</taxon>
    </lineage>
</organism>
<dbReference type="InterPro" id="IPR024370">
    <property type="entry name" value="PBP_domain"/>
</dbReference>
<reference evidence="6 7" key="1">
    <citation type="submission" date="2017-06" db="EMBL/GenBank/DDBJ databases">
        <title>Sequencing and comparative analysis of myxobacterial genomes.</title>
        <authorList>
            <person name="Rupp O."/>
            <person name="Goesmann A."/>
            <person name="Sogaard-Andersen L."/>
        </authorList>
    </citation>
    <scope>NUCLEOTIDE SEQUENCE [LARGE SCALE GENOMIC DNA]</scope>
    <source>
        <strain evidence="6 7">DSM 52655</strain>
    </source>
</reference>
<dbReference type="RefSeq" id="WP_095986262.1">
    <property type="nucleotide sequence ID" value="NZ_CP022098.1"/>
</dbReference>
<sequence>MKTFIASLASLLLLVLPGAARAGTITVKGSDTLVILGQRWAEEFMKKNPNTKLQVTGGGSGVGLSALINGTTDIAMSSRPIKDTENKQLSARTKVNATEIAVAKDGVTFYVNEANKLDALTAEQLRDIYLGDITNWKDVGGPDAPIVVYSRENSSGTYVFVKDHVLKGEDYTPSAQTLPGTAAVVNAVAKEKNGIGYGGAAYAKGIKELKVLQGKEAIAPSEANIKSGKYPLSRDLYFYLRAKPEGEAKAFLDYILSPEGQALATKVGYFPVK</sequence>
<dbReference type="NCBIfam" id="TIGR02136">
    <property type="entry name" value="ptsS_2"/>
    <property type="match status" value="1"/>
</dbReference>
<dbReference type="Pfam" id="PF12849">
    <property type="entry name" value="PBP_like_2"/>
    <property type="match status" value="1"/>
</dbReference>
<dbReference type="SUPFAM" id="SSF53850">
    <property type="entry name" value="Periplasmic binding protein-like II"/>
    <property type="match status" value="1"/>
</dbReference>
<evidence type="ECO:0000256" key="1">
    <source>
        <dbReference type="ARBA" id="ARBA00008725"/>
    </source>
</evidence>
<feature type="chain" id="PRO_5027157701" description="Phosphate-binding protein" evidence="4">
    <location>
        <begin position="23"/>
        <end position="273"/>
    </location>
</feature>
<dbReference type="InterPro" id="IPR050811">
    <property type="entry name" value="Phosphate_ABC_transporter"/>
</dbReference>
<gene>
    <name evidence="6" type="ORF">CYFUS_003459</name>
</gene>
<feature type="domain" description="PBP" evidence="5">
    <location>
        <begin position="18"/>
        <end position="259"/>
    </location>
</feature>
<dbReference type="PANTHER" id="PTHR30570:SF1">
    <property type="entry name" value="PHOSPHATE-BINDING PROTEIN PSTS"/>
    <property type="match status" value="1"/>
</dbReference>
<evidence type="ECO:0000313" key="7">
    <source>
        <dbReference type="Proteomes" id="UP000217257"/>
    </source>
</evidence>
<keyword evidence="3 4" id="KW-0732">Signal</keyword>
<proteinExistence type="inferred from homology"/>